<name>W7UWF0_RUMFL</name>
<feature type="region of interest" description="Disordered" evidence="1">
    <location>
        <begin position="24"/>
        <end position="45"/>
    </location>
</feature>
<keyword evidence="5" id="KW-1185">Reference proteome</keyword>
<feature type="signal peptide" evidence="2">
    <location>
        <begin position="1"/>
        <end position="23"/>
    </location>
</feature>
<dbReference type="AlphaFoldDB" id="W7UWF0"/>
<feature type="compositionally biased region" description="Low complexity" evidence="1">
    <location>
        <begin position="29"/>
        <end position="43"/>
    </location>
</feature>
<dbReference type="InterPro" id="IPR054384">
    <property type="entry name" value="SecDF_P1_head"/>
</dbReference>
<dbReference type="Gene3D" id="3.30.1360.200">
    <property type="match status" value="1"/>
</dbReference>
<sequence>MKKRLFLLAAAVVLLTGCSNPFGDNEGGETAVTTAPVTTTEAPTDPPTTLPKKMIYFRMGEDQSAEPFLTSEHVSSCSMTIVPNDTGDESSYVVTLDFDQEGSDIFAKVTEEAAANNNKISIWYNDNIISSASVTGPINDGHAMISGLDMNGAAKITGWIYECIDKPEE</sequence>
<dbReference type="EMBL" id="ATAX01000032">
    <property type="protein sequence ID" value="EWM52667.1"/>
    <property type="molecule type" value="Genomic_DNA"/>
</dbReference>
<dbReference type="OrthoDB" id="1822466at2"/>
<accession>W7UWF0</accession>
<dbReference type="PROSITE" id="PS51257">
    <property type="entry name" value="PROKAR_LIPOPROTEIN"/>
    <property type="match status" value="1"/>
</dbReference>
<evidence type="ECO:0000313" key="5">
    <source>
        <dbReference type="Proteomes" id="UP000019365"/>
    </source>
</evidence>
<protein>
    <recommendedName>
        <fullName evidence="3">SecDF P1 head subdomain domain-containing protein</fullName>
    </recommendedName>
</protein>
<feature type="chain" id="PRO_5004901966" description="SecDF P1 head subdomain domain-containing protein" evidence="2">
    <location>
        <begin position="24"/>
        <end position="169"/>
    </location>
</feature>
<dbReference type="RefSeq" id="WP_037300728.1">
    <property type="nucleotide sequence ID" value="NZ_ATAX01000032.1"/>
</dbReference>
<dbReference type="Pfam" id="PF22599">
    <property type="entry name" value="SecDF_P1_head"/>
    <property type="match status" value="1"/>
</dbReference>
<keyword evidence="2" id="KW-0732">Signal</keyword>
<organism evidence="4 5">
    <name type="scientific">Ruminococcus flavefaciens 007c</name>
    <dbReference type="NCBI Taxonomy" id="1341157"/>
    <lineage>
        <taxon>Bacteria</taxon>
        <taxon>Bacillati</taxon>
        <taxon>Bacillota</taxon>
        <taxon>Clostridia</taxon>
        <taxon>Eubacteriales</taxon>
        <taxon>Oscillospiraceae</taxon>
        <taxon>Ruminococcus</taxon>
    </lineage>
</organism>
<reference evidence="4 5" key="1">
    <citation type="journal article" date="2014" name="PLoS ONE">
        <title>Rumen cellulosomics: divergent fiber-degrading strategies revealed by comparative genome-wide analysis of six ruminococcal strains.</title>
        <authorList>
            <person name="Dassa B."/>
            <person name="Borovok I."/>
            <person name="Ruimy-Israeli V."/>
            <person name="Lamed R."/>
            <person name="Flint H.J."/>
            <person name="Duncan S.H."/>
            <person name="Henrissat B."/>
            <person name="Coutinho P."/>
            <person name="Morrison M."/>
            <person name="Mosoni P."/>
            <person name="Yeoman C.J."/>
            <person name="White B.A."/>
            <person name="Bayer E.A."/>
        </authorList>
    </citation>
    <scope>NUCLEOTIDE SEQUENCE [LARGE SCALE GENOMIC DNA]</scope>
    <source>
        <strain evidence="4 5">007c</strain>
    </source>
</reference>
<evidence type="ECO:0000256" key="2">
    <source>
        <dbReference type="SAM" id="SignalP"/>
    </source>
</evidence>
<comment type="caution">
    <text evidence="4">The sequence shown here is derived from an EMBL/GenBank/DDBJ whole genome shotgun (WGS) entry which is preliminary data.</text>
</comment>
<evidence type="ECO:0000313" key="4">
    <source>
        <dbReference type="EMBL" id="EWM52667.1"/>
    </source>
</evidence>
<evidence type="ECO:0000256" key="1">
    <source>
        <dbReference type="SAM" id="MobiDB-lite"/>
    </source>
</evidence>
<evidence type="ECO:0000259" key="3">
    <source>
        <dbReference type="Pfam" id="PF22599"/>
    </source>
</evidence>
<gene>
    <name evidence="4" type="ORF">RF007C_00780</name>
</gene>
<feature type="domain" description="SecDF P1 head subdomain" evidence="3">
    <location>
        <begin position="66"/>
        <end position="153"/>
    </location>
</feature>
<dbReference type="Proteomes" id="UP000019365">
    <property type="component" value="Unassembled WGS sequence"/>
</dbReference>
<proteinExistence type="predicted"/>
<dbReference type="PATRIC" id="fig|1341157.4.peg.2712"/>